<dbReference type="InterPro" id="IPR007895">
    <property type="entry name" value="MASE1"/>
</dbReference>
<dbReference type="InterPro" id="IPR050706">
    <property type="entry name" value="Cyclic-di-GMP_PDE-like"/>
</dbReference>
<feature type="transmembrane region" description="Helical" evidence="6">
    <location>
        <begin position="165"/>
        <end position="187"/>
    </location>
</feature>
<dbReference type="SUPFAM" id="SSF55073">
    <property type="entry name" value="Nucleotide cyclase"/>
    <property type="match status" value="1"/>
</dbReference>
<dbReference type="Proteomes" id="UP000037315">
    <property type="component" value="Unassembled WGS sequence"/>
</dbReference>
<feature type="transmembrane region" description="Helical" evidence="6">
    <location>
        <begin position="208"/>
        <end position="226"/>
    </location>
</feature>
<dbReference type="GO" id="GO:0005886">
    <property type="term" value="C:plasma membrane"/>
    <property type="evidence" value="ECO:0007669"/>
    <property type="project" value="UniProtKB-SubCell"/>
</dbReference>
<sequence>MKYYNQLRKSGIALGLCFLLMPLSRLLSPQAEIDGAMLYLAYLPLSVAIAMMFIFGRFALLPLFISFYFWYWQQLSLETLQNLTLVSCFIISLIAGGLVCRRLLGPRWRYALPGKGVGIRLFGFGLITPCVLKLLMLLAGLSLGYPTTIASYFGESSLFYSVVDFQNLFLTASAFTVLFYYPLRIILSKVVARNFWRRCVLPAIAPDKIIFTLGWLFTVVVLTSLFCLPYKAVIISGYMVPVVFILFTMGVFHLGPRLVTLCWALVALSLLSWYSGFIPDENAQFMLCFVLSIFIAFTVSMLFMTVIFQRNAWMQRRYHTLAQTDPLTQLPNLRALELHLERERAGTLCCLRLGNLEILSRHYGLQMRIHCKKTVVQALQPWLGVNDSVFHLPGCDLLIFLAGPEPASRLRHMVDMLNSKRIHWHNTVLELDYGAAWASVENNKDLLYRLIGQLSYLAEQTQMSEPVLALNEREANVSGQITGQVLMLQSVKRALDEDQIMLYAQPIVDGNGRGYHEILSRLYCDGQVIAPDKFMPIIAQFNLSACFDMLVLQKLLHYLSERPQADNEARFSLNLMPMTLMQKGIARQIVSLFNQYQVSFSAVIIEVTEAQAFSDSETSLKNVALLRQSGLRIAIDDFGTGYANYERLKHIEADIIKIDGCFIKDIINDPVDEMIVKSICELAKVKSLTVVAEYVETQAQREMLLRLGVNYLQGYLLGKPEPLQF</sequence>
<feature type="transmembrane region" description="Helical" evidence="6">
    <location>
        <begin position="232"/>
        <end position="251"/>
    </location>
</feature>
<evidence type="ECO:0000259" key="7">
    <source>
        <dbReference type="PROSITE" id="PS50883"/>
    </source>
</evidence>
<dbReference type="CDD" id="cd01948">
    <property type="entry name" value="EAL"/>
    <property type="match status" value="1"/>
</dbReference>
<dbReference type="PROSITE" id="PS50883">
    <property type="entry name" value="EAL"/>
    <property type="match status" value="1"/>
</dbReference>
<dbReference type="Gene3D" id="3.30.70.270">
    <property type="match status" value="1"/>
</dbReference>
<feature type="transmembrane region" description="Helical" evidence="6">
    <location>
        <begin position="121"/>
        <end position="145"/>
    </location>
</feature>
<evidence type="ECO:0000256" key="6">
    <source>
        <dbReference type="SAM" id="Phobius"/>
    </source>
</evidence>
<dbReference type="InterPro" id="IPR000160">
    <property type="entry name" value="GGDEF_dom"/>
</dbReference>
<feature type="transmembrane region" description="Helical" evidence="6">
    <location>
        <begin position="283"/>
        <end position="308"/>
    </location>
</feature>
<keyword evidence="4 6" id="KW-1133">Transmembrane helix</keyword>
<reference evidence="8 9" key="1">
    <citation type="submission" date="2015-06" db="EMBL/GenBank/DDBJ databases">
        <title>Genome sequencing of Cronobacter sp. strain DJ34 isolated from petroleum contaminated sludge of Duliajan Oil Fields, Assam, India.</title>
        <authorList>
            <person name="Pal S."/>
            <person name="Banerjee T.D."/>
            <person name="Roy A."/>
            <person name="Sar P."/>
            <person name="Kazy S.K."/>
        </authorList>
    </citation>
    <scope>NUCLEOTIDE SEQUENCE [LARGE SCALE GENOMIC DNA]</scope>
    <source>
        <strain evidence="8 9">DJ34</strain>
    </source>
</reference>
<organism evidence="8 9">
    <name type="scientific">Franconibacter pulveris</name>
    <dbReference type="NCBI Taxonomy" id="435910"/>
    <lineage>
        <taxon>Bacteria</taxon>
        <taxon>Pseudomonadati</taxon>
        <taxon>Pseudomonadota</taxon>
        <taxon>Gammaproteobacteria</taxon>
        <taxon>Enterobacterales</taxon>
        <taxon>Enterobacteriaceae</taxon>
        <taxon>Franconibacter</taxon>
    </lineage>
</organism>
<dbReference type="PATRIC" id="fig|1656095.3.peg.2286"/>
<comment type="caution">
    <text evidence="8">The sequence shown here is derived from an EMBL/GenBank/DDBJ whole genome shotgun (WGS) entry which is preliminary data.</text>
</comment>
<dbReference type="OrthoDB" id="5900110at2"/>
<feature type="transmembrane region" description="Helical" evidence="6">
    <location>
        <begin position="12"/>
        <end position="28"/>
    </location>
</feature>
<dbReference type="InterPro" id="IPR029787">
    <property type="entry name" value="Nucleotide_cyclase"/>
</dbReference>
<dbReference type="PANTHER" id="PTHR33121:SF74">
    <property type="entry name" value="CYCLIC DI-GMP PHOSPHODIESTERASE PDEA-RELATED"/>
    <property type="match status" value="1"/>
</dbReference>
<dbReference type="SMART" id="SM00267">
    <property type="entry name" value="GGDEF"/>
    <property type="match status" value="1"/>
</dbReference>
<dbReference type="InterPro" id="IPR001633">
    <property type="entry name" value="EAL_dom"/>
</dbReference>
<keyword evidence="2" id="KW-1003">Cell membrane</keyword>
<feature type="transmembrane region" description="Helical" evidence="6">
    <location>
        <begin position="83"/>
        <end position="100"/>
    </location>
</feature>
<dbReference type="Gene3D" id="3.20.20.450">
    <property type="entry name" value="EAL domain"/>
    <property type="match status" value="1"/>
</dbReference>
<feature type="transmembrane region" description="Helical" evidence="6">
    <location>
        <begin position="258"/>
        <end position="277"/>
    </location>
</feature>
<accession>A0A0J8VI91</accession>
<evidence type="ECO:0000256" key="4">
    <source>
        <dbReference type="ARBA" id="ARBA00022989"/>
    </source>
</evidence>
<dbReference type="EMBL" id="LFEJ01000024">
    <property type="protein sequence ID" value="KMV33178.1"/>
    <property type="molecule type" value="Genomic_DNA"/>
</dbReference>
<dbReference type="Pfam" id="PF00563">
    <property type="entry name" value="EAL"/>
    <property type="match status" value="1"/>
</dbReference>
<name>A0A0J8VI91_9ENTR</name>
<keyword evidence="9" id="KW-1185">Reference proteome</keyword>
<dbReference type="STRING" id="1121863.GCA_000621185_02710"/>
<dbReference type="AlphaFoldDB" id="A0A0J8VI91"/>
<dbReference type="InterPro" id="IPR043128">
    <property type="entry name" value="Rev_trsase/Diguanyl_cyclase"/>
</dbReference>
<comment type="subcellular location">
    <subcellularLocation>
        <location evidence="1">Cell membrane</location>
        <topology evidence="1">Multi-pass membrane protein</topology>
    </subcellularLocation>
</comment>
<evidence type="ECO:0000256" key="3">
    <source>
        <dbReference type="ARBA" id="ARBA00022692"/>
    </source>
</evidence>
<proteinExistence type="predicted"/>
<dbReference type="SUPFAM" id="SSF141868">
    <property type="entry name" value="EAL domain-like"/>
    <property type="match status" value="1"/>
</dbReference>
<evidence type="ECO:0000256" key="5">
    <source>
        <dbReference type="ARBA" id="ARBA00023136"/>
    </source>
</evidence>
<gene>
    <name evidence="8" type="ORF">ACH50_18150</name>
</gene>
<protein>
    <recommendedName>
        <fullName evidence="7">EAL domain-containing protein</fullName>
    </recommendedName>
</protein>
<keyword evidence="3 6" id="KW-0812">Transmembrane</keyword>
<evidence type="ECO:0000313" key="8">
    <source>
        <dbReference type="EMBL" id="KMV33178.1"/>
    </source>
</evidence>
<feature type="domain" description="EAL" evidence="7">
    <location>
        <begin position="484"/>
        <end position="725"/>
    </location>
</feature>
<evidence type="ECO:0000256" key="2">
    <source>
        <dbReference type="ARBA" id="ARBA00022475"/>
    </source>
</evidence>
<evidence type="ECO:0000313" key="9">
    <source>
        <dbReference type="Proteomes" id="UP000037315"/>
    </source>
</evidence>
<keyword evidence="5 6" id="KW-0472">Membrane</keyword>
<evidence type="ECO:0000256" key="1">
    <source>
        <dbReference type="ARBA" id="ARBA00004651"/>
    </source>
</evidence>
<dbReference type="SMART" id="SM00052">
    <property type="entry name" value="EAL"/>
    <property type="match status" value="1"/>
</dbReference>
<dbReference type="PANTHER" id="PTHR33121">
    <property type="entry name" value="CYCLIC DI-GMP PHOSPHODIESTERASE PDEF"/>
    <property type="match status" value="1"/>
</dbReference>
<dbReference type="GO" id="GO:0071111">
    <property type="term" value="F:cyclic-guanylate-specific phosphodiesterase activity"/>
    <property type="evidence" value="ECO:0007669"/>
    <property type="project" value="InterPro"/>
</dbReference>
<dbReference type="InterPro" id="IPR035919">
    <property type="entry name" value="EAL_sf"/>
</dbReference>
<dbReference type="Pfam" id="PF05231">
    <property type="entry name" value="MASE1"/>
    <property type="match status" value="1"/>
</dbReference>
<dbReference type="RefSeq" id="WP_048888537.1">
    <property type="nucleotide sequence ID" value="NZ_LFEJ01000024.1"/>
</dbReference>
<feature type="transmembrane region" description="Helical" evidence="6">
    <location>
        <begin position="40"/>
        <end position="71"/>
    </location>
</feature>